<keyword evidence="1" id="KW-1133">Transmembrane helix</keyword>
<accession>A0A6V7PSL2</accession>
<feature type="transmembrane region" description="Helical" evidence="1">
    <location>
        <begin position="20"/>
        <end position="37"/>
    </location>
</feature>
<gene>
    <name evidence="2" type="ORF">CB5_LOCUS17075</name>
</gene>
<evidence type="ECO:0000313" key="2">
    <source>
        <dbReference type="EMBL" id="CAD1833864.1"/>
    </source>
</evidence>
<keyword evidence="1" id="KW-0812">Transmembrane</keyword>
<reference evidence="2" key="1">
    <citation type="submission" date="2020-07" db="EMBL/GenBank/DDBJ databases">
        <authorList>
            <person name="Lin J."/>
        </authorList>
    </citation>
    <scope>NUCLEOTIDE SEQUENCE</scope>
</reference>
<proteinExistence type="predicted"/>
<evidence type="ECO:0000256" key="1">
    <source>
        <dbReference type="SAM" id="Phobius"/>
    </source>
</evidence>
<name>A0A6V7PSL2_ANACO</name>
<sequence>MLELPPVLRWHKMDYTSVYLVTYLFYLTLLGLMVHCAEVSNCPLGTINYSSHAPCFLFPFQSLPHRARLGIAERASPRASPLARDVLIGGLSLISFILERLRVVPCIETVHFVP</sequence>
<protein>
    <submittedName>
        <fullName evidence="2">Uncharacterized protein</fullName>
    </submittedName>
</protein>
<organism evidence="2">
    <name type="scientific">Ananas comosus var. bracteatus</name>
    <name type="common">red pineapple</name>
    <dbReference type="NCBI Taxonomy" id="296719"/>
    <lineage>
        <taxon>Eukaryota</taxon>
        <taxon>Viridiplantae</taxon>
        <taxon>Streptophyta</taxon>
        <taxon>Embryophyta</taxon>
        <taxon>Tracheophyta</taxon>
        <taxon>Spermatophyta</taxon>
        <taxon>Magnoliopsida</taxon>
        <taxon>Liliopsida</taxon>
        <taxon>Poales</taxon>
        <taxon>Bromeliaceae</taxon>
        <taxon>Bromelioideae</taxon>
        <taxon>Ananas</taxon>
    </lineage>
</organism>
<dbReference type="EMBL" id="LR862151">
    <property type="protein sequence ID" value="CAD1833864.1"/>
    <property type="molecule type" value="Genomic_DNA"/>
</dbReference>
<keyword evidence="1" id="KW-0472">Membrane</keyword>
<dbReference type="AlphaFoldDB" id="A0A6V7PSL2"/>